<feature type="compositionally biased region" description="Basic and acidic residues" evidence="1">
    <location>
        <begin position="17"/>
        <end position="37"/>
    </location>
</feature>
<organism evidence="2 3">
    <name type="scientific">Protofrankia coriariae</name>
    <dbReference type="NCBI Taxonomy" id="1562887"/>
    <lineage>
        <taxon>Bacteria</taxon>
        <taxon>Bacillati</taxon>
        <taxon>Actinomycetota</taxon>
        <taxon>Actinomycetes</taxon>
        <taxon>Frankiales</taxon>
        <taxon>Frankiaceae</taxon>
        <taxon>Protofrankia</taxon>
    </lineage>
</organism>
<dbReference type="EMBL" id="JWIO01000008">
    <property type="protein sequence ID" value="KLL12042.1"/>
    <property type="molecule type" value="Genomic_DNA"/>
</dbReference>
<feature type="region of interest" description="Disordered" evidence="1">
    <location>
        <begin position="1"/>
        <end position="63"/>
    </location>
</feature>
<dbReference type="Proteomes" id="UP000035425">
    <property type="component" value="Unassembled WGS sequence"/>
</dbReference>
<gene>
    <name evidence="2" type="ORF">FrCorBMG51_07185</name>
</gene>
<protein>
    <recommendedName>
        <fullName evidence="4">DnaJ central domain-containing protein</fullName>
    </recommendedName>
</protein>
<evidence type="ECO:0008006" key="4">
    <source>
        <dbReference type="Google" id="ProtNLM"/>
    </source>
</evidence>
<proteinExistence type="predicted"/>
<evidence type="ECO:0000256" key="1">
    <source>
        <dbReference type="SAM" id="MobiDB-lite"/>
    </source>
</evidence>
<sequence length="107" mass="10938">MGTEPLRDPAEADDAMDGNKDGEWDAAYPDDRDDRRGGRSGGCGDGHGGYSAGGRGGEGRQLCPTCRGIGETPKFLAGLDADGGFSTNRMVHCGTCDGTGGVAGRTR</sequence>
<evidence type="ECO:0000313" key="2">
    <source>
        <dbReference type="EMBL" id="KLL12042.1"/>
    </source>
</evidence>
<accession>A0ABR5F5S4</accession>
<feature type="compositionally biased region" description="Gly residues" evidence="1">
    <location>
        <begin position="39"/>
        <end position="56"/>
    </location>
</feature>
<evidence type="ECO:0000313" key="3">
    <source>
        <dbReference type="Proteomes" id="UP000035425"/>
    </source>
</evidence>
<comment type="caution">
    <text evidence="2">The sequence shown here is derived from an EMBL/GenBank/DDBJ whole genome shotgun (WGS) entry which is preliminary data.</text>
</comment>
<feature type="compositionally biased region" description="Basic and acidic residues" evidence="1">
    <location>
        <begin position="1"/>
        <end position="10"/>
    </location>
</feature>
<keyword evidence="3" id="KW-1185">Reference proteome</keyword>
<name>A0ABR5F5S4_9ACTN</name>
<reference evidence="2 3" key="1">
    <citation type="submission" date="2014-12" db="EMBL/GenBank/DDBJ databases">
        <title>Frankia sp. BMG5.1 draft genome.</title>
        <authorList>
            <person name="Gtari M."/>
            <person name="Ghodhbane-Gtari F."/>
            <person name="Nouioui I."/>
            <person name="Ktari A."/>
            <person name="Hezbri K."/>
            <person name="Mimouni W."/>
            <person name="Sbissi I."/>
            <person name="Ayari A."/>
            <person name="Yamanaka T."/>
            <person name="Normand P."/>
            <person name="Tisa L.S."/>
            <person name="Boudabous A."/>
        </authorList>
    </citation>
    <scope>NUCLEOTIDE SEQUENCE [LARGE SCALE GENOMIC DNA]</scope>
    <source>
        <strain evidence="2 3">BMG5.1</strain>
    </source>
</reference>